<dbReference type="AlphaFoldDB" id="A0A2N1NW17"/>
<evidence type="ECO:0000313" key="3">
    <source>
        <dbReference type="Proteomes" id="UP000233469"/>
    </source>
</evidence>
<comment type="caution">
    <text evidence="2">The sequence shown here is derived from an EMBL/GenBank/DDBJ whole genome shotgun (WGS) entry which is preliminary data.</text>
</comment>
<evidence type="ECO:0000313" key="2">
    <source>
        <dbReference type="EMBL" id="PKK78065.1"/>
    </source>
</evidence>
<reference evidence="2 3" key="1">
    <citation type="submission" date="2016-04" db="EMBL/GenBank/DDBJ databases">
        <title>Genome analyses suggest a sexual origin of heterokaryosis in a supposedly ancient asexual fungus.</title>
        <authorList>
            <person name="Ropars J."/>
            <person name="Sedzielewska K."/>
            <person name="Noel J."/>
            <person name="Charron P."/>
            <person name="Farinelli L."/>
            <person name="Marton T."/>
            <person name="Kruger M."/>
            <person name="Pelin A."/>
            <person name="Brachmann A."/>
            <person name="Corradi N."/>
        </authorList>
    </citation>
    <scope>NUCLEOTIDE SEQUENCE [LARGE SCALE GENOMIC DNA]</scope>
    <source>
        <strain evidence="2 3">C2</strain>
    </source>
</reference>
<dbReference type="Proteomes" id="UP000233469">
    <property type="component" value="Unassembled WGS sequence"/>
</dbReference>
<dbReference type="VEuPathDB" id="FungiDB:FUN_025618"/>
<keyword evidence="1" id="KW-1133">Transmembrane helix</keyword>
<feature type="transmembrane region" description="Helical" evidence="1">
    <location>
        <begin position="83"/>
        <end position="104"/>
    </location>
</feature>
<reference evidence="2 3" key="2">
    <citation type="submission" date="2017-10" db="EMBL/GenBank/DDBJ databases">
        <title>Extensive intraspecific genome diversity in a model arbuscular mycorrhizal fungus.</title>
        <authorList>
            <person name="Chen E.C.H."/>
            <person name="Morin E."/>
            <person name="Baudet D."/>
            <person name="Noel J."/>
            <person name="Ndikumana S."/>
            <person name="Charron P."/>
            <person name="St-Onge C."/>
            <person name="Giorgi J."/>
            <person name="Grigoriev I.V."/>
            <person name="Roux C."/>
            <person name="Martin F.M."/>
            <person name="Corradi N."/>
        </authorList>
    </citation>
    <scope>NUCLEOTIDE SEQUENCE [LARGE SCALE GENOMIC DNA]</scope>
    <source>
        <strain evidence="2 3">C2</strain>
    </source>
</reference>
<name>A0A2N1NW17_9GLOM</name>
<proteinExistence type="predicted"/>
<organism evidence="2 3">
    <name type="scientific">Rhizophagus irregularis</name>
    <dbReference type="NCBI Taxonomy" id="588596"/>
    <lineage>
        <taxon>Eukaryota</taxon>
        <taxon>Fungi</taxon>
        <taxon>Fungi incertae sedis</taxon>
        <taxon>Mucoromycota</taxon>
        <taxon>Glomeromycotina</taxon>
        <taxon>Glomeromycetes</taxon>
        <taxon>Glomerales</taxon>
        <taxon>Glomeraceae</taxon>
        <taxon>Rhizophagus</taxon>
    </lineage>
</organism>
<evidence type="ECO:0000256" key="1">
    <source>
        <dbReference type="SAM" id="Phobius"/>
    </source>
</evidence>
<protein>
    <submittedName>
        <fullName evidence="2">Uncharacterized protein</fullName>
    </submittedName>
</protein>
<keyword evidence="1" id="KW-0812">Transmembrane</keyword>
<dbReference type="EMBL" id="LLXL01000099">
    <property type="protein sequence ID" value="PKK78065.1"/>
    <property type="molecule type" value="Genomic_DNA"/>
</dbReference>
<accession>A0A2N1NW17</accession>
<gene>
    <name evidence="2" type="ORF">RhiirC2_770606</name>
</gene>
<sequence length="151" mass="17132">MNPTQKDHTTKQMLRQKVMKLCYQMPALRNKQVGGTKTAIGRLMVGSGTSKNVINTLANMGKSSTYQTVYNMFKKMRTIINQVFAHMLTVILIGCIVDIITFMVHEYINFTNITMTTIFNNVKVAPIPIFLQSLFLNCHNSKLKKAVKVEL</sequence>
<keyword evidence="1" id="KW-0472">Membrane</keyword>
<dbReference type="VEuPathDB" id="FungiDB:RhiirA1_448813"/>